<evidence type="ECO:0000256" key="1">
    <source>
        <dbReference type="SAM" id="SignalP"/>
    </source>
</evidence>
<feature type="signal peptide" evidence="1">
    <location>
        <begin position="1"/>
        <end position="23"/>
    </location>
</feature>
<comment type="caution">
    <text evidence="2">The sequence shown here is derived from an EMBL/GenBank/DDBJ whole genome shotgun (WGS) entry which is preliminary data.</text>
</comment>
<reference evidence="2 3" key="1">
    <citation type="submission" date="2024-09" db="EMBL/GenBank/DDBJ databases">
        <title>Genome sequencing and assembly of Phytophthora oleae, isolate VK10A, causative agent of rot of olive drupes.</title>
        <authorList>
            <person name="Conti Taguali S."/>
            <person name="Riolo M."/>
            <person name="La Spada F."/>
            <person name="Cacciola S.O."/>
            <person name="Dionisio G."/>
        </authorList>
    </citation>
    <scope>NUCLEOTIDE SEQUENCE [LARGE SCALE GENOMIC DNA]</scope>
    <source>
        <strain evidence="2 3">VK10A</strain>
    </source>
</reference>
<keyword evidence="1" id="KW-0732">Signal</keyword>
<name>A0ABD3EY01_9STRA</name>
<dbReference type="EMBL" id="JBIMZQ010000053">
    <property type="protein sequence ID" value="KAL3658582.1"/>
    <property type="molecule type" value="Genomic_DNA"/>
</dbReference>
<gene>
    <name evidence="2" type="ORF">V7S43_016466</name>
</gene>
<organism evidence="2 3">
    <name type="scientific">Phytophthora oleae</name>
    <dbReference type="NCBI Taxonomy" id="2107226"/>
    <lineage>
        <taxon>Eukaryota</taxon>
        <taxon>Sar</taxon>
        <taxon>Stramenopiles</taxon>
        <taxon>Oomycota</taxon>
        <taxon>Peronosporomycetes</taxon>
        <taxon>Peronosporales</taxon>
        <taxon>Peronosporaceae</taxon>
        <taxon>Phytophthora</taxon>
    </lineage>
</organism>
<protein>
    <submittedName>
        <fullName evidence="2">Uncharacterized protein</fullName>
    </submittedName>
</protein>
<feature type="chain" id="PRO_5044834176" evidence="1">
    <location>
        <begin position="24"/>
        <end position="216"/>
    </location>
</feature>
<dbReference type="PANTHER" id="PTHR35606">
    <property type="entry name" value="CELLULOSE-BINDING FAMILY II PROTEIN"/>
    <property type="match status" value="1"/>
</dbReference>
<keyword evidence="3" id="KW-1185">Reference proteome</keyword>
<accession>A0ABD3EY01</accession>
<evidence type="ECO:0000313" key="3">
    <source>
        <dbReference type="Proteomes" id="UP001632037"/>
    </source>
</evidence>
<proteinExistence type="predicted"/>
<dbReference type="Proteomes" id="UP001632037">
    <property type="component" value="Unassembled WGS sequence"/>
</dbReference>
<dbReference type="AlphaFoldDB" id="A0ABD3EY01"/>
<sequence length="216" mass="23025">MPSPFSSLVAITMVGLSASSVESAANTTSGAATFGDITSGTDKCVVGTPTSTSPPTLWIGSGRTECGPQGQIQQERYEQQELDPRPPCEEPGLTQLLRPLGCHVGSPVQGLNKWLVGYDCWPYNDIKVNIVGWATRDASLFEWTDDWSMGATSMQTVCRSAPSPVTASTMLGSVAGPGLDGGMGYDWGQEVNMENMMATLDDEELTVVAHNRYPKA</sequence>
<dbReference type="PANTHER" id="PTHR35606:SF4">
    <property type="entry name" value="CELLULOSE-BINDING FAMILY II PROTEIN"/>
    <property type="match status" value="1"/>
</dbReference>
<evidence type="ECO:0000313" key="2">
    <source>
        <dbReference type="EMBL" id="KAL3658582.1"/>
    </source>
</evidence>